<dbReference type="AlphaFoldDB" id="A0A1F6EJS9"/>
<accession>A0A1F6EJS9</accession>
<dbReference type="STRING" id="1798513.A3A40_02605"/>
<proteinExistence type="inferred from homology"/>
<dbReference type="SUPFAM" id="SSF51735">
    <property type="entry name" value="NAD(P)-binding Rossmann-fold domains"/>
    <property type="match status" value="1"/>
</dbReference>
<dbReference type="Gene3D" id="3.40.50.720">
    <property type="entry name" value="NAD(P)-binding Rossmann-like Domain"/>
    <property type="match status" value="1"/>
</dbReference>
<sequence length="335" mass="37161">MARRSPSKSLTVGTFLKGKTILITGGTGTFGHALVARLLIEKAVRKIIILSRDELKQSQLQHLYPNESRLRYFLGDVRDKERLMRAFRGVDIVVHAAALKQVPATEYNPFEAVKTNIVGTQNVIDAAIDQKVLKVLLVSSDKAVEPINLYGATKMCAEKLCVAANVYGAGSTALSVIRYGNVIGSRGSLVELIEKQRAGGVITITDGRMTRFWINIHQVMDIVLECLDVMKGGEIFVPKMKSAPVRDVMELIAPDCKIKTIGIRPGEKIHEMLITQYECGRTHELAHMYVIRPEFGAYDPAWLARTPAIPKDFSYGSGNKDFKLTEAEAKTLFKR</sequence>
<evidence type="ECO:0000259" key="2">
    <source>
        <dbReference type="SMART" id="SM00822"/>
    </source>
</evidence>
<evidence type="ECO:0000256" key="1">
    <source>
        <dbReference type="ARBA" id="ARBA00007430"/>
    </source>
</evidence>
<dbReference type="Proteomes" id="UP000178427">
    <property type="component" value="Unassembled WGS sequence"/>
</dbReference>
<dbReference type="PANTHER" id="PTHR43318">
    <property type="entry name" value="UDP-N-ACETYLGLUCOSAMINE 4,6-DEHYDRATASE"/>
    <property type="match status" value="1"/>
</dbReference>
<dbReference type="InterPro" id="IPR036291">
    <property type="entry name" value="NAD(P)-bd_dom_sf"/>
</dbReference>
<organism evidence="3 4">
    <name type="scientific">Candidatus Kaiserbacteria bacterium RIFCSPLOWO2_01_FULL_54_20</name>
    <dbReference type="NCBI Taxonomy" id="1798513"/>
    <lineage>
        <taxon>Bacteria</taxon>
        <taxon>Candidatus Kaiseribacteriota</taxon>
    </lineage>
</organism>
<dbReference type="EMBL" id="MFMA01000027">
    <property type="protein sequence ID" value="OGG73878.1"/>
    <property type="molecule type" value="Genomic_DNA"/>
</dbReference>
<comment type="caution">
    <text evidence="3">The sequence shown here is derived from an EMBL/GenBank/DDBJ whole genome shotgun (WGS) entry which is preliminary data.</text>
</comment>
<dbReference type="PANTHER" id="PTHR43318:SF2">
    <property type="entry name" value="UDP-N-ACETYLGLUCOSAMINE 4,6-DEHYDRATASE (INVERTING)"/>
    <property type="match status" value="1"/>
</dbReference>
<dbReference type="InterPro" id="IPR051203">
    <property type="entry name" value="Polysaccharide_Synthase-Rel"/>
</dbReference>
<feature type="domain" description="Ketoreductase" evidence="2">
    <location>
        <begin position="19"/>
        <end position="185"/>
    </location>
</feature>
<dbReference type="Pfam" id="PF02719">
    <property type="entry name" value="Polysacc_synt_2"/>
    <property type="match status" value="1"/>
</dbReference>
<dbReference type="CDD" id="cd05237">
    <property type="entry name" value="UDP_invert_4-6DH_SDR_e"/>
    <property type="match status" value="1"/>
</dbReference>
<reference evidence="3 4" key="1">
    <citation type="journal article" date="2016" name="Nat. Commun.">
        <title>Thousands of microbial genomes shed light on interconnected biogeochemical processes in an aquifer system.</title>
        <authorList>
            <person name="Anantharaman K."/>
            <person name="Brown C.T."/>
            <person name="Hug L.A."/>
            <person name="Sharon I."/>
            <person name="Castelle C.J."/>
            <person name="Probst A.J."/>
            <person name="Thomas B.C."/>
            <person name="Singh A."/>
            <person name="Wilkins M.J."/>
            <person name="Karaoz U."/>
            <person name="Brodie E.L."/>
            <person name="Williams K.H."/>
            <person name="Hubbard S.S."/>
            <person name="Banfield J.F."/>
        </authorList>
    </citation>
    <scope>NUCLEOTIDE SEQUENCE [LARGE SCALE GENOMIC DNA]</scope>
</reference>
<protein>
    <submittedName>
        <fullName evidence="3">UDP-N-acetylglucosamine 4,6-dehydratase (Inverting)</fullName>
    </submittedName>
</protein>
<gene>
    <name evidence="3" type="ORF">A3A40_02605</name>
</gene>
<evidence type="ECO:0000313" key="4">
    <source>
        <dbReference type="Proteomes" id="UP000178427"/>
    </source>
</evidence>
<comment type="similarity">
    <text evidence="1">Belongs to the polysaccharide synthase family.</text>
</comment>
<dbReference type="InterPro" id="IPR003869">
    <property type="entry name" value="Polysac_CapD-like"/>
</dbReference>
<name>A0A1F6EJS9_9BACT</name>
<dbReference type="SMART" id="SM00822">
    <property type="entry name" value="PKS_KR"/>
    <property type="match status" value="1"/>
</dbReference>
<dbReference type="InterPro" id="IPR057326">
    <property type="entry name" value="KR_dom"/>
</dbReference>
<evidence type="ECO:0000313" key="3">
    <source>
        <dbReference type="EMBL" id="OGG73878.1"/>
    </source>
</evidence>